<organism evidence="2 3">
    <name type="scientific">Hyalangium minutum</name>
    <dbReference type="NCBI Taxonomy" id="394096"/>
    <lineage>
        <taxon>Bacteria</taxon>
        <taxon>Pseudomonadati</taxon>
        <taxon>Myxococcota</taxon>
        <taxon>Myxococcia</taxon>
        <taxon>Myxococcales</taxon>
        <taxon>Cystobacterineae</taxon>
        <taxon>Archangiaceae</taxon>
        <taxon>Hyalangium</taxon>
    </lineage>
</organism>
<evidence type="ECO:0000313" key="3">
    <source>
        <dbReference type="Proteomes" id="UP000028725"/>
    </source>
</evidence>
<dbReference type="RefSeq" id="WP_044193536.1">
    <property type="nucleotide sequence ID" value="NZ_JMCB01000013.1"/>
</dbReference>
<feature type="chain" id="PRO_5001799378" evidence="1">
    <location>
        <begin position="25"/>
        <end position="260"/>
    </location>
</feature>
<keyword evidence="2" id="KW-0540">Nuclease</keyword>
<protein>
    <submittedName>
        <fullName evidence="2">ATP-dependent exoDNAse (Exonuclease V) alpha subunit-helicase superfamily I member</fullName>
    </submittedName>
</protein>
<dbReference type="AlphaFoldDB" id="A0A085WAA9"/>
<sequence>MQTRFKGAFMGLLSGMMFSSVALAQAETPAFAPGEQALYRVQYLGVTAGTAQITVGAPMKQWGQQVWPIVSLAKTDPVVGVWPIKDKFVSYWHEEGQRSVGSDFFVDENNKRRRQRIQMKDTRTAHVVRQKEGAAPVEATHELPEGAMDLAGATFALRSRGIQDGQEYIYPVFTGSKHFMLKAKVEGRQMLKTALGEREVFRLKLQTEFAGGLQAKRDIVAYLTTDRSHLPVRIEADFVLGTIVADLAEYKQGRMMAMND</sequence>
<gene>
    <name evidence="2" type="ORF">DB31_1640</name>
</gene>
<feature type="signal peptide" evidence="1">
    <location>
        <begin position="1"/>
        <end position="24"/>
    </location>
</feature>
<name>A0A085WAA9_9BACT</name>
<dbReference type="GO" id="GO:0004527">
    <property type="term" value="F:exonuclease activity"/>
    <property type="evidence" value="ECO:0007669"/>
    <property type="project" value="UniProtKB-KW"/>
</dbReference>
<dbReference type="EMBL" id="JMCB01000013">
    <property type="protein sequence ID" value="KFE64622.1"/>
    <property type="molecule type" value="Genomic_DNA"/>
</dbReference>
<dbReference type="STRING" id="394096.DB31_1640"/>
<dbReference type="Proteomes" id="UP000028725">
    <property type="component" value="Unassembled WGS sequence"/>
</dbReference>
<comment type="caution">
    <text evidence="2">The sequence shown here is derived from an EMBL/GenBank/DDBJ whole genome shotgun (WGS) entry which is preliminary data.</text>
</comment>
<keyword evidence="2" id="KW-0378">Hydrolase</keyword>
<dbReference type="GO" id="GO:0004386">
    <property type="term" value="F:helicase activity"/>
    <property type="evidence" value="ECO:0007669"/>
    <property type="project" value="UniProtKB-KW"/>
</dbReference>
<accession>A0A085WAA9</accession>
<dbReference type="InterPro" id="IPR021457">
    <property type="entry name" value="DUF3108"/>
</dbReference>
<reference evidence="2 3" key="1">
    <citation type="submission" date="2014-04" db="EMBL/GenBank/DDBJ databases">
        <title>Genome assembly of Hyalangium minutum DSM 14724.</title>
        <authorList>
            <person name="Sharma G."/>
            <person name="Subramanian S."/>
        </authorList>
    </citation>
    <scope>NUCLEOTIDE SEQUENCE [LARGE SCALE GENOMIC DNA]</scope>
    <source>
        <strain evidence="2 3">DSM 14724</strain>
    </source>
</reference>
<keyword evidence="2" id="KW-0547">Nucleotide-binding</keyword>
<keyword evidence="2" id="KW-0347">Helicase</keyword>
<keyword evidence="2" id="KW-0067">ATP-binding</keyword>
<proteinExistence type="predicted"/>
<keyword evidence="2" id="KW-0269">Exonuclease</keyword>
<evidence type="ECO:0000313" key="2">
    <source>
        <dbReference type="EMBL" id="KFE64622.1"/>
    </source>
</evidence>
<keyword evidence="3" id="KW-1185">Reference proteome</keyword>
<dbReference type="PATRIC" id="fig|394096.3.peg.5977"/>
<keyword evidence="1" id="KW-0732">Signal</keyword>
<dbReference type="OrthoDB" id="9808473at2"/>
<evidence type="ECO:0000256" key="1">
    <source>
        <dbReference type="SAM" id="SignalP"/>
    </source>
</evidence>
<dbReference type="Pfam" id="PF11306">
    <property type="entry name" value="DUF3108"/>
    <property type="match status" value="1"/>
</dbReference>